<dbReference type="Gene3D" id="3.40.50.980">
    <property type="match status" value="2"/>
</dbReference>
<evidence type="ECO:0000313" key="17">
    <source>
        <dbReference type="EMBL" id="KYG74093.1"/>
    </source>
</evidence>
<dbReference type="AlphaFoldDB" id="A0A150X5W5"/>
<keyword evidence="7" id="KW-0276">Fatty acid metabolism</keyword>
<keyword evidence="5 17" id="KW-0436">Ligase</keyword>
<keyword evidence="18" id="KW-1185">Reference proteome</keyword>
<keyword evidence="6" id="KW-0547">Nucleotide-binding</keyword>
<evidence type="ECO:0000313" key="18">
    <source>
        <dbReference type="Proteomes" id="UP000075606"/>
    </source>
</evidence>
<feature type="domain" description="AMP-binding enzyme C-terminal" evidence="16">
    <location>
        <begin position="470"/>
        <end position="544"/>
    </location>
</feature>
<dbReference type="FunFam" id="3.40.50.12780:FF:000003">
    <property type="entry name" value="Long-chain-fatty-acid--CoA ligase FadD"/>
    <property type="match status" value="1"/>
</dbReference>
<keyword evidence="11" id="KW-0472">Membrane</keyword>
<evidence type="ECO:0000259" key="15">
    <source>
        <dbReference type="Pfam" id="PF00501"/>
    </source>
</evidence>
<dbReference type="GO" id="GO:0005524">
    <property type="term" value="F:ATP binding"/>
    <property type="evidence" value="ECO:0007669"/>
    <property type="project" value="UniProtKB-KW"/>
</dbReference>
<keyword evidence="10" id="KW-0443">Lipid metabolism</keyword>
<evidence type="ECO:0000256" key="9">
    <source>
        <dbReference type="ARBA" id="ARBA00022842"/>
    </source>
</evidence>
<dbReference type="Pfam" id="PF00501">
    <property type="entry name" value="AMP-binding"/>
    <property type="match status" value="1"/>
</dbReference>
<evidence type="ECO:0000256" key="4">
    <source>
        <dbReference type="ARBA" id="ARBA00006432"/>
    </source>
</evidence>
<sequence>MSERVWVKRYPEGIPAEMSSERPENLVKLYQESFKSFGSKEAFENMGKSITYHELDQMSDFFAAYLQNKLGMKKGDRIAIQMPNCLQYPIVLIGALKAGCIVVNTNPLYTHREMEHQYHDAEVKAVVIVANFAHSLEEALKKVKVEHVIVTELGDMLGGLKGTLVNFVVKYVKKMVPSFNIPQAIKFKTVLKEGARMKYTKVDISGEDTAFLQYTGGTTGVSKGAILSHNNVVAHTFITKEWFKPFMNPKEGDIMITAIPLYHIFALNVNGTLMMHTGAKNVLITNPRDMPGFIKELKKHPFTLFTGVNTLFNGLLNQPNINEVDWSHLKGAIGGGMAVQDFVAKKWKEVTQSPLVEGYGLSETSPVVSCNPLDGTHKIGTIGLPVPSTELAIFDESGNKLPQGEVGEICVKGPQVMSGYWNQSNEGVFFDGDWFRTGDIGLMDEEGFFKIVDRKKDMINVSGFNVYPNEVENVIVEHPKVLEVAVIGIPDPRSTECVKAFIVKKDKSLTEEEIDGFCHEELTGYKRPKHYEFVDELPKSNVGKIIRRALREREETKTN</sequence>
<dbReference type="Pfam" id="PF13193">
    <property type="entry name" value="AMP-binding_C"/>
    <property type="match status" value="1"/>
</dbReference>
<dbReference type="InterPro" id="IPR050237">
    <property type="entry name" value="ATP-dep_AMP-bd_enzyme"/>
</dbReference>
<feature type="domain" description="AMP-dependent synthetase/ligase" evidence="15">
    <location>
        <begin position="32"/>
        <end position="421"/>
    </location>
</feature>
<evidence type="ECO:0000256" key="14">
    <source>
        <dbReference type="ARBA" id="ARBA00042773"/>
    </source>
</evidence>
<dbReference type="Gene3D" id="2.30.38.10">
    <property type="entry name" value="Luciferase, Domain 3"/>
    <property type="match status" value="1"/>
</dbReference>
<protein>
    <recommendedName>
        <fullName evidence="13">Long-chain-fatty-acid--CoA ligase</fullName>
        <ecNumber evidence="12">6.2.1.3</ecNumber>
    </recommendedName>
    <alternativeName>
        <fullName evidence="14">Long-chain acyl-CoA synthetase</fullName>
    </alternativeName>
</protein>
<name>A0A150X5W5_9BACT</name>
<dbReference type="GO" id="GO:0004467">
    <property type="term" value="F:long-chain fatty acid-CoA ligase activity"/>
    <property type="evidence" value="ECO:0007669"/>
    <property type="project" value="UniProtKB-EC"/>
</dbReference>
<comment type="caution">
    <text evidence="17">The sequence shown here is derived from an EMBL/GenBank/DDBJ whole genome shotgun (WGS) entry which is preliminary data.</text>
</comment>
<dbReference type="Gene3D" id="3.30.300.30">
    <property type="match status" value="1"/>
</dbReference>
<dbReference type="EC" id="6.2.1.3" evidence="12"/>
<comment type="subcellular location">
    <subcellularLocation>
        <location evidence="2">Membrane</location>
        <topology evidence="2">Peripheral membrane protein</topology>
    </subcellularLocation>
</comment>
<dbReference type="GO" id="GO:0016020">
    <property type="term" value="C:membrane"/>
    <property type="evidence" value="ECO:0007669"/>
    <property type="project" value="UniProtKB-SubCell"/>
</dbReference>
<dbReference type="SUPFAM" id="SSF56801">
    <property type="entry name" value="Acetyl-CoA synthetase-like"/>
    <property type="match status" value="1"/>
</dbReference>
<evidence type="ECO:0000259" key="16">
    <source>
        <dbReference type="Pfam" id="PF13193"/>
    </source>
</evidence>
<evidence type="ECO:0000256" key="5">
    <source>
        <dbReference type="ARBA" id="ARBA00022598"/>
    </source>
</evidence>
<dbReference type="Proteomes" id="UP000075606">
    <property type="component" value="Unassembled WGS sequence"/>
</dbReference>
<dbReference type="OrthoDB" id="9778383at2"/>
<evidence type="ECO:0000256" key="8">
    <source>
        <dbReference type="ARBA" id="ARBA00022840"/>
    </source>
</evidence>
<comment type="pathway">
    <text evidence="3">Lipid metabolism; fatty acid beta-oxidation.</text>
</comment>
<evidence type="ECO:0000256" key="11">
    <source>
        <dbReference type="ARBA" id="ARBA00023136"/>
    </source>
</evidence>
<dbReference type="FunFam" id="3.30.300.30:FF:000006">
    <property type="entry name" value="Long-chain-fatty-acid--CoA ligase FadD"/>
    <property type="match status" value="1"/>
</dbReference>
<proteinExistence type="inferred from homology"/>
<dbReference type="STRING" id="333140.AWW68_15670"/>
<reference evidence="17 18" key="1">
    <citation type="submission" date="2016-01" db="EMBL/GenBank/DDBJ databases">
        <title>Genome sequencing of Roseivirga spongicola UST030701-084.</title>
        <authorList>
            <person name="Selvaratnam C."/>
            <person name="Thevarajoo S."/>
            <person name="Goh K.M."/>
            <person name="Ee R."/>
            <person name="Chan K.-G."/>
            <person name="Chong C.S."/>
        </authorList>
    </citation>
    <scope>NUCLEOTIDE SEQUENCE [LARGE SCALE GENOMIC DNA]</scope>
    <source>
        <strain evidence="17 18">UST030701-084</strain>
    </source>
</reference>
<keyword evidence="9" id="KW-0460">Magnesium</keyword>
<dbReference type="InterPro" id="IPR025110">
    <property type="entry name" value="AMP-bd_C"/>
</dbReference>
<dbReference type="PANTHER" id="PTHR43767">
    <property type="entry name" value="LONG-CHAIN-FATTY-ACID--COA LIGASE"/>
    <property type="match status" value="1"/>
</dbReference>
<comment type="similarity">
    <text evidence="4">Belongs to the ATP-dependent AMP-binding enzyme family.</text>
</comment>
<evidence type="ECO:0000256" key="10">
    <source>
        <dbReference type="ARBA" id="ARBA00023098"/>
    </source>
</evidence>
<evidence type="ECO:0000256" key="3">
    <source>
        <dbReference type="ARBA" id="ARBA00005005"/>
    </source>
</evidence>
<dbReference type="CDD" id="cd05936">
    <property type="entry name" value="FC-FACS_FadD_like"/>
    <property type="match status" value="1"/>
</dbReference>
<evidence type="ECO:0000256" key="7">
    <source>
        <dbReference type="ARBA" id="ARBA00022832"/>
    </source>
</evidence>
<dbReference type="PROSITE" id="PS00455">
    <property type="entry name" value="AMP_BINDING"/>
    <property type="match status" value="1"/>
</dbReference>
<evidence type="ECO:0000256" key="6">
    <source>
        <dbReference type="ARBA" id="ARBA00022741"/>
    </source>
</evidence>
<comment type="cofactor">
    <cofactor evidence="1">
        <name>Mg(2+)</name>
        <dbReference type="ChEBI" id="CHEBI:18420"/>
    </cofactor>
</comment>
<dbReference type="InterPro" id="IPR020845">
    <property type="entry name" value="AMP-binding_CS"/>
</dbReference>
<organism evidence="17 18">
    <name type="scientific">Roseivirga spongicola</name>
    <dbReference type="NCBI Taxonomy" id="333140"/>
    <lineage>
        <taxon>Bacteria</taxon>
        <taxon>Pseudomonadati</taxon>
        <taxon>Bacteroidota</taxon>
        <taxon>Cytophagia</taxon>
        <taxon>Cytophagales</taxon>
        <taxon>Roseivirgaceae</taxon>
        <taxon>Roseivirga</taxon>
    </lineage>
</organism>
<dbReference type="InterPro" id="IPR000873">
    <property type="entry name" value="AMP-dep_synth/lig_dom"/>
</dbReference>
<dbReference type="RefSeq" id="WP_068223529.1">
    <property type="nucleotide sequence ID" value="NZ_LRPC01000028.1"/>
</dbReference>
<dbReference type="InterPro" id="IPR045851">
    <property type="entry name" value="AMP-bd_C_sf"/>
</dbReference>
<accession>A0A150X5W5</accession>
<evidence type="ECO:0000256" key="1">
    <source>
        <dbReference type="ARBA" id="ARBA00001946"/>
    </source>
</evidence>
<keyword evidence="8" id="KW-0067">ATP-binding</keyword>
<evidence type="ECO:0000256" key="12">
    <source>
        <dbReference type="ARBA" id="ARBA00026121"/>
    </source>
</evidence>
<dbReference type="PANTHER" id="PTHR43767:SF8">
    <property type="entry name" value="LONG-CHAIN-FATTY-ACID--COA LIGASE"/>
    <property type="match status" value="1"/>
</dbReference>
<evidence type="ECO:0000256" key="2">
    <source>
        <dbReference type="ARBA" id="ARBA00004170"/>
    </source>
</evidence>
<gene>
    <name evidence="17" type="ORF">AWW68_15670</name>
</gene>
<evidence type="ECO:0000256" key="13">
    <source>
        <dbReference type="ARBA" id="ARBA00039545"/>
    </source>
</evidence>
<dbReference type="EMBL" id="LRPC01000028">
    <property type="protein sequence ID" value="KYG74093.1"/>
    <property type="molecule type" value="Genomic_DNA"/>
</dbReference>